<evidence type="ECO:0000256" key="4">
    <source>
        <dbReference type="ARBA" id="ARBA00022801"/>
    </source>
</evidence>
<evidence type="ECO:0000256" key="3">
    <source>
        <dbReference type="ARBA" id="ARBA00022723"/>
    </source>
</evidence>
<keyword evidence="5" id="KW-0862">Zinc</keyword>
<evidence type="ECO:0000313" key="9">
    <source>
        <dbReference type="EMBL" id="MEE2524821.1"/>
    </source>
</evidence>
<dbReference type="EMBL" id="JAZDRP010000001">
    <property type="protein sequence ID" value="MEE2524821.1"/>
    <property type="molecule type" value="Genomic_DNA"/>
</dbReference>
<dbReference type="SUPFAM" id="SSF51261">
    <property type="entry name" value="Duplicated hybrid motif"/>
    <property type="match status" value="1"/>
</dbReference>
<dbReference type="InterPro" id="IPR045974">
    <property type="entry name" value="DUF5930"/>
</dbReference>
<dbReference type="GO" id="GO:0016787">
    <property type="term" value="F:hydrolase activity"/>
    <property type="evidence" value="ECO:0007669"/>
    <property type="project" value="UniProtKB-KW"/>
</dbReference>
<organism evidence="9 10">
    <name type="scientific">Hyphobacterium lacteum</name>
    <dbReference type="NCBI Taxonomy" id="3116575"/>
    <lineage>
        <taxon>Bacteria</taxon>
        <taxon>Pseudomonadati</taxon>
        <taxon>Pseudomonadota</taxon>
        <taxon>Alphaproteobacteria</taxon>
        <taxon>Maricaulales</taxon>
        <taxon>Maricaulaceae</taxon>
        <taxon>Hyphobacterium</taxon>
    </lineage>
</organism>
<feature type="domain" description="DUF5930" evidence="8">
    <location>
        <begin position="170"/>
        <end position="295"/>
    </location>
</feature>
<dbReference type="Pfam" id="PF19353">
    <property type="entry name" value="DUF5930"/>
    <property type="match status" value="1"/>
</dbReference>
<dbReference type="InterPro" id="IPR011055">
    <property type="entry name" value="Dup_hybrid_motif"/>
</dbReference>
<evidence type="ECO:0000259" key="8">
    <source>
        <dbReference type="Pfam" id="PF19353"/>
    </source>
</evidence>
<dbReference type="PANTHER" id="PTHR21666:SF288">
    <property type="entry name" value="CELL DIVISION PROTEIN YTFB"/>
    <property type="match status" value="1"/>
</dbReference>
<accession>A0ABU7LMH9</accession>
<comment type="caution">
    <text evidence="9">The sequence shown here is derived from an EMBL/GenBank/DDBJ whole genome shotgun (WGS) entry which is preliminary data.</text>
</comment>
<evidence type="ECO:0000256" key="2">
    <source>
        <dbReference type="ARBA" id="ARBA00022670"/>
    </source>
</evidence>
<name>A0ABU7LMH9_9PROT</name>
<reference evidence="9 10" key="1">
    <citation type="submission" date="2024-01" db="EMBL/GenBank/DDBJ databases">
        <title>Hyphobacterium bacterium isolated from marine sediment.</title>
        <authorList>
            <person name="Zhao S."/>
        </authorList>
    </citation>
    <scope>NUCLEOTIDE SEQUENCE [LARGE SCALE GENOMIC DNA]</scope>
    <source>
        <strain evidence="10">HN65</strain>
    </source>
</reference>
<evidence type="ECO:0000256" key="1">
    <source>
        <dbReference type="ARBA" id="ARBA00001947"/>
    </source>
</evidence>
<dbReference type="InterPro" id="IPR050570">
    <property type="entry name" value="Cell_wall_metabolism_enzyme"/>
</dbReference>
<keyword evidence="2" id="KW-0645">Protease</keyword>
<dbReference type="Pfam" id="PF01551">
    <property type="entry name" value="Peptidase_M23"/>
    <property type="match status" value="1"/>
</dbReference>
<keyword evidence="6" id="KW-0482">Metalloprotease</keyword>
<keyword evidence="4 9" id="KW-0378">Hydrolase</keyword>
<proteinExistence type="predicted"/>
<dbReference type="Proteomes" id="UP001354971">
    <property type="component" value="Unassembled WGS sequence"/>
</dbReference>
<dbReference type="CDD" id="cd12797">
    <property type="entry name" value="M23_peptidase"/>
    <property type="match status" value="1"/>
</dbReference>
<dbReference type="InterPro" id="IPR016047">
    <property type="entry name" value="M23ase_b-sheet_dom"/>
</dbReference>
<dbReference type="EC" id="3.4.24.-" evidence="9"/>
<comment type="cofactor">
    <cofactor evidence="1">
        <name>Zn(2+)</name>
        <dbReference type="ChEBI" id="CHEBI:29105"/>
    </cofactor>
</comment>
<evidence type="ECO:0000256" key="5">
    <source>
        <dbReference type="ARBA" id="ARBA00022833"/>
    </source>
</evidence>
<evidence type="ECO:0000256" key="6">
    <source>
        <dbReference type="ARBA" id="ARBA00023049"/>
    </source>
</evidence>
<keyword evidence="3" id="KW-0479">Metal-binding</keyword>
<protein>
    <submittedName>
        <fullName evidence="9">M23 family metallopeptidase</fullName>
        <ecNumber evidence="9">3.4.24.-</ecNumber>
    </submittedName>
</protein>
<gene>
    <name evidence="9" type="ORF">V0U79_00450</name>
</gene>
<sequence length="420" mass="46841">MVTVQVRTDGMISGVFQKVWDIAEQWFPNRQIYHRSEGQVRYFELTTTMQVGSLGTVVALTGWLCFTTISVALHGYQMSQQTAEMERVRLESSRMVNEAMANEAATQALFESRVEEFRSTANEFQSRHETLRQLIALVEDIDGEEYDPSPALDGGRLLMAATPADPTPRRARDELELSVADPNAPEDRVTSLIEQQDVVLAEAEDAAEARLENLRAVLRLTGLRPDEILSENRENEESGGPFLSIAGSAFSAELDMEDAFSARVARIATRLIEAREIEAAVNSLPLHIPIGAEFRETSDYGARIDPFTGRPAFHSGQDFVAYRNAPIQATGPGRVVYAGWRSGYGRTVEIDHGYGFMTRYGHLNSIDVRRGDTVQTGQRIGGMGSTGRSTSTHLHYEVWSNRQTLDPERFMRAGQYVQQN</sequence>
<evidence type="ECO:0000313" key="10">
    <source>
        <dbReference type="Proteomes" id="UP001354971"/>
    </source>
</evidence>
<dbReference type="PANTHER" id="PTHR21666">
    <property type="entry name" value="PEPTIDASE-RELATED"/>
    <property type="match status" value="1"/>
</dbReference>
<dbReference type="Gene3D" id="2.70.70.10">
    <property type="entry name" value="Glucose Permease (Domain IIA)"/>
    <property type="match status" value="1"/>
</dbReference>
<dbReference type="RefSeq" id="WP_330197489.1">
    <property type="nucleotide sequence ID" value="NZ_JAZDRP010000001.1"/>
</dbReference>
<keyword evidence="10" id="KW-1185">Reference proteome</keyword>
<feature type="domain" description="M23ase beta-sheet core" evidence="7">
    <location>
        <begin position="313"/>
        <end position="407"/>
    </location>
</feature>
<evidence type="ECO:0000259" key="7">
    <source>
        <dbReference type="Pfam" id="PF01551"/>
    </source>
</evidence>